<evidence type="ECO:0000313" key="1">
    <source>
        <dbReference type="EMBL" id="GIZ02004.1"/>
    </source>
</evidence>
<sequence length="74" mass="8119">MGSGSVDGNGFKSKGSMHKIEDSSPLLIVAPFISEPFLRSVMIDTTIDNYERRSGKNTFTYLSADFEGLSILLE</sequence>
<protein>
    <submittedName>
        <fullName evidence="1">Uncharacterized protein</fullName>
    </submittedName>
</protein>
<proteinExistence type="predicted"/>
<dbReference type="AlphaFoldDB" id="A0AAV4Y767"/>
<gene>
    <name evidence="1" type="ORF">CEXT_274521</name>
</gene>
<accession>A0AAV4Y767</accession>
<dbReference type="EMBL" id="BPLR01018747">
    <property type="protein sequence ID" value="GIZ02004.1"/>
    <property type="molecule type" value="Genomic_DNA"/>
</dbReference>
<comment type="caution">
    <text evidence="1">The sequence shown here is derived from an EMBL/GenBank/DDBJ whole genome shotgun (WGS) entry which is preliminary data.</text>
</comment>
<name>A0AAV4Y767_CAEEX</name>
<organism evidence="1 2">
    <name type="scientific">Caerostris extrusa</name>
    <name type="common">Bark spider</name>
    <name type="synonym">Caerostris bankana</name>
    <dbReference type="NCBI Taxonomy" id="172846"/>
    <lineage>
        <taxon>Eukaryota</taxon>
        <taxon>Metazoa</taxon>
        <taxon>Ecdysozoa</taxon>
        <taxon>Arthropoda</taxon>
        <taxon>Chelicerata</taxon>
        <taxon>Arachnida</taxon>
        <taxon>Araneae</taxon>
        <taxon>Araneomorphae</taxon>
        <taxon>Entelegynae</taxon>
        <taxon>Araneoidea</taxon>
        <taxon>Araneidae</taxon>
        <taxon>Caerostris</taxon>
    </lineage>
</organism>
<keyword evidence="2" id="KW-1185">Reference proteome</keyword>
<reference evidence="1 2" key="1">
    <citation type="submission" date="2021-06" db="EMBL/GenBank/DDBJ databases">
        <title>Caerostris extrusa draft genome.</title>
        <authorList>
            <person name="Kono N."/>
            <person name="Arakawa K."/>
        </authorList>
    </citation>
    <scope>NUCLEOTIDE SEQUENCE [LARGE SCALE GENOMIC DNA]</scope>
</reference>
<evidence type="ECO:0000313" key="2">
    <source>
        <dbReference type="Proteomes" id="UP001054945"/>
    </source>
</evidence>
<dbReference type="Proteomes" id="UP001054945">
    <property type="component" value="Unassembled WGS sequence"/>
</dbReference>